<proteinExistence type="predicted"/>
<dbReference type="AlphaFoldDB" id="A0A0N1JTA1"/>
<sequence length="138" mass="15324">MILIKKKDFINQEILRRDKGSIRPNKSGYKWNRAIRLYPTIRRAANGDDYHTGLRQSGSRRLSIQRLKPAFHQAILNRARPRPDRPARDHLPAVLMGFAGFTADAVTAPAAGSRPVMNTRCGNLKPFSCSSSSGPSPA</sequence>
<keyword evidence="2" id="KW-1185">Reference proteome</keyword>
<gene>
    <name evidence="1" type="ORF">WG78_05840</name>
</gene>
<name>A0A0N1JTA1_9NEIS</name>
<dbReference type="EMBL" id="LAQT01000003">
    <property type="protein sequence ID" value="KPC54147.1"/>
    <property type="molecule type" value="Genomic_DNA"/>
</dbReference>
<evidence type="ECO:0000313" key="1">
    <source>
        <dbReference type="EMBL" id="KPC54147.1"/>
    </source>
</evidence>
<evidence type="ECO:0000313" key="2">
    <source>
        <dbReference type="Proteomes" id="UP000037939"/>
    </source>
</evidence>
<comment type="caution">
    <text evidence="1">The sequence shown here is derived from an EMBL/GenBank/DDBJ whole genome shotgun (WGS) entry which is preliminary data.</text>
</comment>
<protein>
    <submittedName>
        <fullName evidence="1">Uncharacterized protein</fullName>
    </submittedName>
</protein>
<dbReference type="Proteomes" id="UP000037939">
    <property type="component" value="Unassembled WGS sequence"/>
</dbReference>
<reference evidence="1 2" key="1">
    <citation type="submission" date="2015-07" db="EMBL/GenBank/DDBJ databases">
        <title>Draft genome sequence of the Amantichitinum ursilacus IGB-41, a new chitin-degrading bacterium.</title>
        <authorList>
            <person name="Kirstahler P."/>
            <person name="Guenther M."/>
            <person name="Grumaz C."/>
            <person name="Rupp S."/>
            <person name="Zibek S."/>
            <person name="Sohn K."/>
        </authorList>
    </citation>
    <scope>NUCLEOTIDE SEQUENCE [LARGE SCALE GENOMIC DNA]</scope>
    <source>
        <strain evidence="1 2">IGB-41</strain>
    </source>
</reference>
<accession>A0A0N1JTA1</accession>
<organism evidence="1 2">
    <name type="scientific">Amantichitinum ursilacus</name>
    <dbReference type="NCBI Taxonomy" id="857265"/>
    <lineage>
        <taxon>Bacteria</taxon>
        <taxon>Pseudomonadati</taxon>
        <taxon>Pseudomonadota</taxon>
        <taxon>Betaproteobacteria</taxon>
        <taxon>Neisseriales</taxon>
        <taxon>Chitinibacteraceae</taxon>
        <taxon>Amantichitinum</taxon>
    </lineage>
</organism>